<evidence type="ECO:0000313" key="2">
    <source>
        <dbReference type="EMBL" id="SMO38153.1"/>
    </source>
</evidence>
<feature type="region of interest" description="Disordered" evidence="1">
    <location>
        <begin position="1"/>
        <end position="46"/>
    </location>
</feature>
<proteinExistence type="predicted"/>
<protein>
    <submittedName>
        <fullName evidence="2">Uncharacterized protein</fullName>
    </submittedName>
</protein>
<evidence type="ECO:0000313" key="3">
    <source>
        <dbReference type="Proteomes" id="UP000317289"/>
    </source>
</evidence>
<organism evidence="2 3">
    <name type="scientific">Flavobacterium resistens</name>
    <dbReference type="NCBI Taxonomy" id="443612"/>
    <lineage>
        <taxon>Bacteria</taxon>
        <taxon>Pseudomonadati</taxon>
        <taxon>Bacteroidota</taxon>
        <taxon>Flavobacteriia</taxon>
        <taxon>Flavobacteriales</taxon>
        <taxon>Flavobacteriaceae</taxon>
        <taxon>Flavobacterium</taxon>
    </lineage>
</organism>
<accession>A0A521ATK1</accession>
<dbReference type="RefSeq" id="WP_167498046.1">
    <property type="nucleotide sequence ID" value="NZ_FXTA01000001.1"/>
</dbReference>
<evidence type="ECO:0000256" key="1">
    <source>
        <dbReference type="SAM" id="MobiDB-lite"/>
    </source>
</evidence>
<reference evidence="2 3" key="1">
    <citation type="submission" date="2017-05" db="EMBL/GenBank/DDBJ databases">
        <authorList>
            <person name="Varghese N."/>
            <person name="Submissions S."/>
        </authorList>
    </citation>
    <scope>NUCLEOTIDE SEQUENCE [LARGE SCALE GENOMIC DNA]</scope>
    <source>
        <strain evidence="2 3">DSM 19382</strain>
    </source>
</reference>
<name>A0A521ATK1_9FLAO</name>
<gene>
    <name evidence="2" type="ORF">SAMN06265349_101391</name>
</gene>
<dbReference type="EMBL" id="FXTA01000001">
    <property type="protein sequence ID" value="SMO38153.1"/>
    <property type="molecule type" value="Genomic_DNA"/>
</dbReference>
<feature type="compositionally biased region" description="Basic and acidic residues" evidence="1">
    <location>
        <begin position="13"/>
        <end position="46"/>
    </location>
</feature>
<sequence length="46" mass="5335">MEAVEAIKPGPKPKKEDGSLDERRRVTPDKKKDYPPLKEHDHKPKD</sequence>
<dbReference type="Proteomes" id="UP000317289">
    <property type="component" value="Unassembled WGS sequence"/>
</dbReference>
<dbReference type="AlphaFoldDB" id="A0A521ATK1"/>